<name>L0DDT3_SINAD</name>
<dbReference type="InterPro" id="IPR011004">
    <property type="entry name" value="Trimer_LpxA-like_sf"/>
</dbReference>
<organism evidence="4 5">
    <name type="scientific">Singulisphaera acidiphila (strain ATCC BAA-1392 / DSM 18658 / VKM B-2454 / MOB10)</name>
    <dbReference type="NCBI Taxonomy" id="886293"/>
    <lineage>
        <taxon>Bacteria</taxon>
        <taxon>Pseudomonadati</taxon>
        <taxon>Planctomycetota</taxon>
        <taxon>Planctomycetia</taxon>
        <taxon>Isosphaerales</taxon>
        <taxon>Isosphaeraceae</taxon>
        <taxon>Singulisphaera</taxon>
    </lineage>
</organism>
<accession>L0DDT3</accession>
<reference evidence="4 5" key="1">
    <citation type="submission" date="2012-02" db="EMBL/GenBank/DDBJ databases">
        <title>Complete sequence of chromosome of Singulisphaera acidiphila DSM 18658.</title>
        <authorList>
            <consortium name="US DOE Joint Genome Institute (JGI-PGF)"/>
            <person name="Lucas S."/>
            <person name="Copeland A."/>
            <person name="Lapidus A."/>
            <person name="Glavina del Rio T."/>
            <person name="Dalin E."/>
            <person name="Tice H."/>
            <person name="Bruce D."/>
            <person name="Goodwin L."/>
            <person name="Pitluck S."/>
            <person name="Peters L."/>
            <person name="Ovchinnikova G."/>
            <person name="Chertkov O."/>
            <person name="Kyrpides N."/>
            <person name="Mavromatis K."/>
            <person name="Ivanova N."/>
            <person name="Brettin T."/>
            <person name="Detter J.C."/>
            <person name="Han C."/>
            <person name="Larimer F."/>
            <person name="Land M."/>
            <person name="Hauser L."/>
            <person name="Markowitz V."/>
            <person name="Cheng J.-F."/>
            <person name="Hugenholtz P."/>
            <person name="Woyke T."/>
            <person name="Wu D."/>
            <person name="Tindall B."/>
            <person name="Pomrenke H."/>
            <person name="Brambilla E."/>
            <person name="Klenk H.-P."/>
            <person name="Eisen J.A."/>
        </authorList>
    </citation>
    <scope>NUCLEOTIDE SEQUENCE [LARGE SCALE GENOMIC DNA]</scope>
    <source>
        <strain evidence="5">ATCC BAA-1392 / DSM 18658 / VKM B-2454 / MOB10</strain>
    </source>
</reference>
<dbReference type="InterPro" id="IPR050065">
    <property type="entry name" value="GlmU-like"/>
</dbReference>
<feature type="region of interest" description="Disordered" evidence="3">
    <location>
        <begin position="428"/>
        <end position="447"/>
    </location>
</feature>
<dbReference type="EMBL" id="CP003364">
    <property type="protein sequence ID" value="AGA27539.1"/>
    <property type="molecule type" value="Genomic_DNA"/>
</dbReference>
<dbReference type="AlphaFoldDB" id="L0DDT3"/>
<dbReference type="PANTHER" id="PTHR43584">
    <property type="entry name" value="NUCLEOTIDYL TRANSFERASE"/>
    <property type="match status" value="1"/>
</dbReference>
<dbReference type="NCBIfam" id="TIGR03991">
    <property type="entry name" value="alt_bact_glmU"/>
    <property type="match status" value="1"/>
</dbReference>
<dbReference type="eggNOG" id="COG1207">
    <property type="taxonomic scope" value="Bacteria"/>
</dbReference>
<dbReference type="STRING" id="886293.Sinac_3268"/>
<evidence type="ECO:0000256" key="3">
    <source>
        <dbReference type="SAM" id="MobiDB-lite"/>
    </source>
</evidence>
<gene>
    <name evidence="4" type="ordered locus">Sinac_3268</name>
</gene>
<evidence type="ECO:0000313" key="4">
    <source>
        <dbReference type="EMBL" id="AGA27539.1"/>
    </source>
</evidence>
<dbReference type="SUPFAM" id="SSF51161">
    <property type="entry name" value="Trimeric LpxA-like enzymes"/>
    <property type="match status" value="1"/>
</dbReference>
<dbReference type="GO" id="GO:0016779">
    <property type="term" value="F:nucleotidyltransferase activity"/>
    <property type="evidence" value="ECO:0007669"/>
    <property type="project" value="UniProtKB-ARBA"/>
</dbReference>
<dbReference type="Gene3D" id="2.160.10.10">
    <property type="entry name" value="Hexapeptide repeat proteins"/>
    <property type="match status" value="1"/>
</dbReference>
<dbReference type="RefSeq" id="WP_015246685.1">
    <property type="nucleotide sequence ID" value="NC_019892.1"/>
</dbReference>
<dbReference type="OrthoDB" id="234332at2"/>
<keyword evidence="1 4" id="KW-0808">Transferase</keyword>
<dbReference type="InterPro" id="IPR023917">
    <property type="entry name" value="Bifunctiontional_GlmU_bac-type"/>
</dbReference>
<dbReference type="KEGG" id="saci:Sinac_3268"/>
<keyword evidence="5" id="KW-1185">Reference proteome</keyword>
<evidence type="ECO:0000313" key="5">
    <source>
        <dbReference type="Proteomes" id="UP000010798"/>
    </source>
</evidence>
<dbReference type="Pfam" id="PF13562">
    <property type="entry name" value="NTP_transf_4"/>
    <property type="match status" value="1"/>
</dbReference>
<dbReference type="GO" id="GO:0016746">
    <property type="term" value="F:acyltransferase activity"/>
    <property type="evidence" value="ECO:0007669"/>
    <property type="project" value="UniProtKB-KW"/>
</dbReference>
<protein>
    <submittedName>
        <fullName evidence="4">UDP-N-acetylglucosamine diphosphorylase/glucosamine-1-phosphate N-acetyltransferase</fullName>
    </submittedName>
</protein>
<keyword evidence="2" id="KW-0012">Acyltransferase</keyword>
<dbReference type="Proteomes" id="UP000010798">
    <property type="component" value="Chromosome"/>
</dbReference>
<evidence type="ECO:0000256" key="2">
    <source>
        <dbReference type="ARBA" id="ARBA00023315"/>
    </source>
</evidence>
<dbReference type="PANTHER" id="PTHR43584:SF9">
    <property type="entry name" value="TRANSFERASE HEXAPEPTIDE REPEAT CONTAINING PROTEIN"/>
    <property type="match status" value="1"/>
</dbReference>
<proteinExistence type="predicted"/>
<sequence>MRLCLVEDNAVAGLEPLTLTRPVFALLLGSSTLGTKIVKAFGVGPGPNRRGVVIRPYLAALQQALDPQTPVNDRDWLARGPVLAVNSRWVPPANLDIPSSSTPWVGLCNGQPACALVGPDQAIGLESNSAAAWFDEQMSRMGGVELGGEWIERPWDIVVKNADHLVRDFNADGKVGLSNRHLTTAALVGPANRLFVHETARIDPYTVFDTTNGPITVSAGAWVQPFTRIEGPCFIARDTQLFRANLRGGVTLGPNCRIGGEVEATVVHGHSNKYHEGFLGHAYVGEWVNLGAITSNSDLRNDYGEVFVPLGGDPIGTKQAKVGCFIGDHTRTGLGSMLNTGTVIGVMCNVLPAGPLLPKHVPSFTAVLYGKVAPGFPLEQMFDTARIVMGRRGQVFTEVEEHLYLDLYEQTRLERERAFQRVHDRRGDNWPVAGRPPLNSGQGIAGV</sequence>
<evidence type="ECO:0000256" key="1">
    <source>
        <dbReference type="ARBA" id="ARBA00022679"/>
    </source>
</evidence>
<dbReference type="HOGENOM" id="CLU_055419_0_0_0"/>